<sequence length="121" mass="13454">MQFSISTLALAMACISKFGQAASIPVGAEVEARELDKRARYTHCACQYSSQSGIDNYTTTRVVSYNGHRWKMDIRETPRGEYGARFTGYYAYATSGFVDGKAFWNECKQNGAADSTCFGRQ</sequence>
<feature type="signal peptide" evidence="1">
    <location>
        <begin position="1"/>
        <end position="21"/>
    </location>
</feature>
<reference evidence="2" key="1">
    <citation type="submission" date="2019-11" db="EMBL/GenBank/DDBJ databases">
        <title>Bipolaris sorokiniana Genome sequencing.</title>
        <authorList>
            <person name="Wang H."/>
        </authorList>
    </citation>
    <scope>NUCLEOTIDE SEQUENCE</scope>
</reference>
<evidence type="ECO:0000313" key="2">
    <source>
        <dbReference type="EMBL" id="KAF5847661.1"/>
    </source>
</evidence>
<dbReference type="OMA" id="YTHCACQ"/>
<comment type="caution">
    <text evidence="2">The sequence shown here is derived from an EMBL/GenBank/DDBJ whole genome shotgun (WGS) entry which is preliminary data.</text>
</comment>
<protein>
    <submittedName>
        <fullName evidence="2">Uncharacterized protein</fullName>
    </submittedName>
</protein>
<evidence type="ECO:0000256" key="1">
    <source>
        <dbReference type="SAM" id="SignalP"/>
    </source>
</evidence>
<dbReference type="EMBL" id="WNKQ01000013">
    <property type="protein sequence ID" value="KAF5847661.1"/>
    <property type="molecule type" value="Genomic_DNA"/>
</dbReference>
<gene>
    <name evidence="2" type="ORF">GGP41_000391</name>
</gene>
<feature type="chain" id="PRO_5034500984" evidence="1">
    <location>
        <begin position="22"/>
        <end position="121"/>
    </location>
</feature>
<dbReference type="AlphaFoldDB" id="A0A8H5ZCD5"/>
<proteinExistence type="predicted"/>
<keyword evidence="1" id="KW-0732">Signal</keyword>
<dbReference type="Proteomes" id="UP000624244">
    <property type="component" value="Unassembled WGS sequence"/>
</dbReference>
<organism evidence="2 3">
    <name type="scientific">Cochliobolus sativus</name>
    <name type="common">Common root rot and spot blotch fungus</name>
    <name type="synonym">Bipolaris sorokiniana</name>
    <dbReference type="NCBI Taxonomy" id="45130"/>
    <lineage>
        <taxon>Eukaryota</taxon>
        <taxon>Fungi</taxon>
        <taxon>Dikarya</taxon>
        <taxon>Ascomycota</taxon>
        <taxon>Pezizomycotina</taxon>
        <taxon>Dothideomycetes</taxon>
        <taxon>Pleosporomycetidae</taxon>
        <taxon>Pleosporales</taxon>
        <taxon>Pleosporineae</taxon>
        <taxon>Pleosporaceae</taxon>
        <taxon>Bipolaris</taxon>
    </lineage>
</organism>
<name>A0A8H5ZCD5_COCSA</name>
<accession>A0A8H5ZCD5</accession>
<evidence type="ECO:0000313" key="3">
    <source>
        <dbReference type="Proteomes" id="UP000624244"/>
    </source>
</evidence>